<dbReference type="PANTHER" id="PTHR30566">
    <property type="entry name" value="YNAI-RELATED MECHANOSENSITIVE ION CHANNEL"/>
    <property type="match status" value="1"/>
</dbReference>
<dbReference type="Pfam" id="PF21082">
    <property type="entry name" value="MS_channel_3rd"/>
    <property type="match status" value="1"/>
</dbReference>
<dbReference type="GO" id="GO:0005886">
    <property type="term" value="C:plasma membrane"/>
    <property type="evidence" value="ECO:0007669"/>
    <property type="project" value="UniProtKB-SubCell"/>
</dbReference>
<dbReference type="PROSITE" id="PS50042">
    <property type="entry name" value="CNMP_BINDING_3"/>
    <property type="match status" value="1"/>
</dbReference>
<dbReference type="CDD" id="cd00038">
    <property type="entry name" value="CAP_ED"/>
    <property type="match status" value="1"/>
</dbReference>
<name>A0A1H0A2Q4_9BACT</name>
<dbReference type="OrthoDB" id="9775207at2"/>
<sequence>MFIQNFLSSFLVSHLKSIWWFLSFLILSYFLASFLLKSCVKKESLKQNLEFLKWLGLIFIANYLDKFFIDSKHIYSKYLFGLNLFLIWMLFNSFLNGLFVNIYLNKIKKQKVNHIFIDLTKLIAFGVLFIIFLKEVINIDPGSILTSSAILTGVIGLSMQDTIGSLISGLLIQIEKPFSLGDWIKVKEFEGRVVEISWRYTKIQTISFDYILIPNNSISRDTLINYSRPLPKIFRAVEIGVDLNIPPVKVKRSILEVLNTVSGIANNPKPRIAILRYENFRIIYRIGYYIYNLEQYRQIQDEVLTSIWYQFKRHNIEVSLPKYIFFRGKEKITDYSEIENLIASSILFKNLSKQALKLLIESSYIKTFNPKDFIIKKGEKDTEMYFIIKGRVEVKDKTTTLSILKQGDFFGEMSLLTGQPRSADVIALDKVECLIVDREGFRMILSQNKQLLENIQEIFEQRQKSFQENKFSETNKENLWKKFKNIFHLL</sequence>
<dbReference type="InterPro" id="IPR010920">
    <property type="entry name" value="LSM_dom_sf"/>
</dbReference>
<dbReference type="SUPFAM" id="SSF51206">
    <property type="entry name" value="cAMP-binding domain-like"/>
    <property type="match status" value="1"/>
</dbReference>
<evidence type="ECO:0000256" key="3">
    <source>
        <dbReference type="ARBA" id="ARBA00022475"/>
    </source>
</evidence>
<dbReference type="AlphaFoldDB" id="A0A1H0A2Q4"/>
<evidence type="ECO:0000313" key="9">
    <source>
        <dbReference type="EMBL" id="SDN27491.1"/>
    </source>
</evidence>
<dbReference type="InterPro" id="IPR006685">
    <property type="entry name" value="MscS_channel_2nd"/>
</dbReference>
<dbReference type="Gene3D" id="3.30.70.100">
    <property type="match status" value="1"/>
</dbReference>
<feature type="transmembrane region" description="Helical" evidence="7">
    <location>
        <begin position="116"/>
        <end position="133"/>
    </location>
</feature>
<comment type="similarity">
    <text evidence="2">Belongs to the MscS (TC 1.A.23) family.</text>
</comment>
<reference evidence="9 10" key="1">
    <citation type="submission" date="2016-10" db="EMBL/GenBank/DDBJ databases">
        <authorList>
            <person name="de Groot N.N."/>
        </authorList>
    </citation>
    <scope>NUCLEOTIDE SEQUENCE [LARGE SCALE GENOMIC DNA]</scope>
    <source>
        <strain evidence="9 10">DSM 15269</strain>
    </source>
</reference>
<dbReference type="Proteomes" id="UP000199602">
    <property type="component" value="Unassembled WGS sequence"/>
</dbReference>
<keyword evidence="10" id="KW-1185">Reference proteome</keyword>
<feature type="transmembrane region" description="Helical" evidence="7">
    <location>
        <begin position="18"/>
        <end position="36"/>
    </location>
</feature>
<evidence type="ECO:0000256" key="6">
    <source>
        <dbReference type="ARBA" id="ARBA00023136"/>
    </source>
</evidence>
<dbReference type="Pfam" id="PF00027">
    <property type="entry name" value="cNMP_binding"/>
    <property type="match status" value="1"/>
</dbReference>
<gene>
    <name evidence="9" type="ORF">SAMN04488516_101252</name>
</gene>
<accession>A0A1H0A2Q4</accession>
<evidence type="ECO:0000259" key="8">
    <source>
        <dbReference type="PROSITE" id="PS50042"/>
    </source>
</evidence>
<evidence type="ECO:0000256" key="1">
    <source>
        <dbReference type="ARBA" id="ARBA00004651"/>
    </source>
</evidence>
<feature type="transmembrane region" description="Helical" evidence="7">
    <location>
        <begin position="48"/>
        <end position="64"/>
    </location>
</feature>
<organism evidence="9 10">
    <name type="scientific">Desulfonauticus submarinus</name>
    <dbReference type="NCBI Taxonomy" id="206665"/>
    <lineage>
        <taxon>Bacteria</taxon>
        <taxon>Pseudomonadati</taxon>
        <taxon>Thermodesulfobacteriota</taxon>
        <taxon>Desulfovibrionia</taxon>
        <taxon>Desulfovibrionales</taxon>
        <taxon>Desulfonauticaceae</taxon>
        <taxon>Desulfonauticus</taxon>
    </lineage>
</organism>
<dbReference type="GO" id="GO:0008381">
    <property type="term" value="F:mechanosensitive monoatomic ion channel activity"/>
    <property type="evidence" value="ECO:0007669"/>
    <property type="project" value="UniProtKB-ARBA"/>
</dbReference>
<dbReference type="Gene3D" id="2.30.30.60">
    <property type="match status" value="1"/>
</dbReference>
<dbReference type="InterPro" id="IPR014710">
    <property type="entry name" value="RmlC-like_jellyroll"/>
</dbReference>
<keyword evidence="6 7" id="KW-0472">Membrane</keyword>
<keyword evidence="3" id="KW-1003">Cell membrane</keyword>
<dbReference type="InterPro" id="IPR049278">
    <property type="entry name" value="MS_channel_C"/>
</dbReference>
<dbReference type="STRING" id="206665.SAMN04488516_101252"/>
<feature type="domain" description="Cyclic nucleotide-binding" evidence="8">
    <location>
        <begin position="347"/>
        <end position="462"/>
    </location>
</feature>
<dbReference type="InterPro" id="IPR018490">
    <property type="entry name" value="cNMP-bd_dom_sf"/>
</dbReference>
<proteinExistence type="inferred from homology"/>
<comment type="subcellular location">
    <subcellularLocation>
        <location evidence="1">Cell membrane</location>
        <topology evidence="1">Multi-pass membrane protein</topology>
    </subcellularLocation>
</comment>
<dbReference type="SMART" id="SM00100">
    <property type="entry name" value="cNMP"/>
    <property type="match status" value="1"/>
</dbReference>
<dbReference type="EMBL" id="FNIN01000001">
    <property type="protein sequence ID" value="SDN27491.1"/>
    <property type="molecule type" value="Genomic_DNA"/>
</dbReference>
<evidence type="ECO:0000256" key="5">
    <source>
        <dbReference type="ARBA" id="ARBA00022989"/>
    </source>
</evidence>
<dbReference type="SUPFAM" id="SSF50182">
    <property type="entry name" value="Sm-like ribonucleoproteins"/>
    <property type="match status" value="1"/>
</dbReference>
<evidence type="ECO:0000313" key="10">
    <source>
        <dbReference type="Proteomes" id="UP000199602"/>
    </source>
</evidence>
<dbReference type="RefSeq" id="WP_092062163.1">
    <property type="nucleotide sequence ID" value="NZ_FNIN01000001.1"/>
</dbReference>
<keyword evidence="4 7" id="KW-0812">Transmembrane</keyword>
<dbReference type="PROSITE" id="PS00889">
    <property type="entry name" value="CNMP_BINDING_2"/>
    <property type="match status" value="1"/>
</dbReference>
<evidence type="ECO:0000256" key="4">
    <source>
        <dbReference type="ARBA" id="ARBA00022692"/>
    </source>
</evidence>
<evidence type="ECO:0000256" key="2">
    <source>
        <dbReference type="ARBA" id="ARBA00008017"/>
    </source>
</evidence>
<evidence type="ECO:0000256" key="7">
    <source>
        <dbReference type="SAM" id="Phobius"/>
    </source>
</evidence>
<dbReference type="PANTHER" id="PTHR30566:SF5">
    <property type="entry name" value="MECHANOSENSITIVE ION CHANNEL PROTEIN 1, MITOCHONDRIAL-RELATED"/>
    <property type="match status" value="1"/>
</dbReference>
<dbReference type="InterPro" id="IPR011066">
    <property type="entry name" value="MscS_channel_C_sf"/>
</dbReference>
<protein>
    <submittedName>
        <fullName evidence="9">Small-conductance mechanosensitive channel</fullName>
    </submittedName>
</protein>
<dbReference type="InterPro" id="IPR018488">
    <property type="entry name" value="cNMP-bd_CS"/>
</dbReference>
<keyword evidence="5 7" id="KW-1133">Transmembrane helix</keyword>
<dbReference type="Pfam" id="PF00924">
    <property type="entry name" value="MS_channel_2nd"/>
    <property type="match status" value="1"/>
</dbReference>
<feature type="transmembrane region" description="Helical" evidence="7">
    <location>
        <begin position="84"/>
        <end position="104"/>
    </location>
</feature>
<dbReference type="InterPro" id="IPR000595">
    <property type="entry name" value="cNMP-bd_dom"/>
</dbReference>
<dbReference type="InterPro" id="IPR023408">
    <property type="entry name" value="MscS_beta-dom_sf"/>
</dbReference>
<dbReference type="SUPFAM" id="SSF82689">
    <property type="entry name" value="Mechanosensitive channel protein MscS (YggB), C-terminal domain"/>
    <property type="match status" value="1"/>
</dbReference>
<dbReference type="Gene3D" id="1.10.287.1260">
    <property type="match status" value="1"/>
</dbReference>
<dbReference type="Gene3D" id="2.60.120.10">
    <property type="entry name" value="Jelly Rolls"/>
    <property type="match status" value="1"/>
</dbReference>